<dbReference type="CDD" id="cd06974">
    <property type="entry name" value="TerD_like"/>
    <property type="match status" value="2"/>
</dbReference>
<gene>
    <name evidence="2" type="ORF">ACAT0790_LOCUS18523</name>
</gene>
<feature type="domain" description="TerD" evidence="1">
    <location>
        <begin position="192"/>
        <end position="351"/>
    </location>
</feature>
<dbReference type="Gene3D" id="2.60.60.30">
    <property type="entry name" value="sav2460 like domains"/>
    <property type="match status" value="2"/>
</dbReference>
<dbReference type="PANTHER" id="PTHR32097">
    <property type="entry name" value="CAMP-BINDING PROTEIN 1-RELATED"/>
    <property type="match status" value="1"/>
</dbReference>
<dbReference type="EMBL" id="HBGE01030711">
    <property type="protein sequence ID" value="CAD9123589.1"/>
    <property type="molecule type" value="Transcribed_RNA"/>
</dbReference>
<dbReference type="PANTHER" id="PTHR32097:SF17">
    <property type="entry name" value="CAMP-BINDING PROTEIN 1-RELATED"/>
    <property type="match status" value="1"/>
</dbReference>
<proteinExistence type="predicted"/>
<organism evidence="2">
    <name type="scientific">Alexandrium catenella</name>
    <name type="common">Red tide dinoflagellate</name>
    <name type="synonym">Gonyaulax catenella</name>
    <dbReference type="NCBI Taxonomy" id="2925"/>
    <lineage>
        <taxon>Eukaryota</taxon>
        <taxon>Sar</taxon>
        <taxon>Alveolata</taxon>
        <taxon>Dinophyceae</taxon>
        <taxon>Gonyaulacales</taxon>
        <taxon>Pyrocystaceae</taxon>
        <taxon>Alexandrium</taxon>
    </lineage>
</organism>
<sequence>MAGLKKNEDLPVLGVRFGVGLSWDHTNGPHVDLDLQAVAFSNAGVLMDAVYFNNLKALGKGLTHSGDETTGERSGFDELVWAHLERLPSEVALVAIVLAAHGGCHLRDAKNGKFTVLEDTTEKQVARFDLEESVEEVDLVGALLRVGNGWVFRLIEIPAQDGRHFIDILEPTIGNFVRSVIPGAPKRIKAAFSMEKGSVVDLPRTSHVKTIKTALGWDTSSGKVDLDVSAVLLDGNHKEWDCIFFGKQHGQGLTHSGDNLTGAGEGDDEVITVNLEQVPKRVEQIILVINIYTKGKSFALVANPYCRVLAANGDELCLYKLNEAGDKEALIIARLFREYGGERWGFQALGIPCIGQTWKDSMPHIKQAACVDVRTLQQQFNPVGVHEELRPPMPNACGDCCVL</sequence>
<feature type="domain" description="TerD" evidence="1">
    <location>
        <begin position="18"/>
        <end position="157"/>
    </location>
</feature>
<accession>A0A7S1Q8N6</accession>
<dbReference type="InterPro" id="IPR051324">
    <property type="entry name" value="Stress/Tellurium_Resist"/>
</dbReference>
<reference evidence="2" key="1">
    <citation type="submission" date="2021-01" db="EMBL/GenBank/DDBJ databases">
        <authorList>
            <person name="Corre E."/>
            <person name="Pelletier E."/>
            <person name="Niang G."/>
            <person name="Scheremetjew M."/>
            <person name="Finn R."/>
            <person name="Kale V."/>
            <person name="Holt S."/>
            <person name="Cochrane G."/>
            <person name="Meng A."/>
            <person name="Brown T."/>
            <person name="Cohen L."/>
        </authorList>
    </citation>
    <scope>NUCLEOTIDE SEQUENCE</scope>
    <source>
        <strain evidence="2">OF101</strain>
    </source>
</reference>
<protein>
    <recommendedName>
        <fullName evidence="1">TerD domain-containing protein</fullName>
    </recommendedName>
</protein>
<dbReference type="Pfam" id="PF02342">
    <property type="entry name" value="TerD"/>
    <property type="match status" value="2"/>
</dbReference>
<evidence type="ECO:0000313" key="2">
    <source>
        <dbReference type="EMBL" id="CAD9123589.1"/>
    </source>
</evidence>
<name>A0A7S1Q8N6_ALECA</name>
<dbReference type="InterPro" id="IPR003325">
    <property type="entry name" value="TerD"/>
</dbReference>
<evidence type="ECO:0000259" key="1">
    <source>
        <dbReference type="Pfam" id="PF02342"/>
    </source>
</evidence>
<dbReference type="AlphaFoldDB" id="A0A7S1Q8N6"/>